<organism evidence="7 8">
    <name type="scientific">Collimonas arenae</name>
    <dbReference type="NCBI Taxonomy" id="279058"/>
    <lineage>
        <taxon>Bacteria</taxon>
        <taxon>Pseudomonadati</taxon>
        <taxon>Pseudomonadota</taxon>
        <taxon>Betaproteobacteria</taxon>
        <taxon>Burkholderiales</taxon>
        <taxon>Oxalobacteraceae</taxon>
        <taxon>Collimonas</taxon>
    </lineage>
</organism>
<dbReference type="GO" id="GO:0043138">
    <property type="term" value="F:3'-5' DNA helicase activity"/>
    <property type="evidence" value="ECO:0007669"/>
    <property type="project" value="TreeGrafter"/>
</dbReference>
<dbReference type="GO" id="GO:0016787">
    <property type="term" value="F:hydrolase activity"/>
    <property type="evidence" value="ECO:0007669"/>
    <property type="project" value="UniProtKB-UniRule"/>
</dbReference>
<dbReference type="SUPFAM" id="SSF52540">
    <property type="entry name" value="P-loop containing nucleoside triphosphate hydrolases"/>
    <property type="match status" value="1"/>
</dbReference>
<gene>
    <name evidence="7" type="ORF">CAter282_4367</name>
</gene>
<evidence type="ECO:0000313" key="7">
    <source>
        <dbReference type="EMBL" id="AMP12027.1"/>
    </source>
</evidence>
<dbReference type="PANTHER" id="PTHR11070:SF3">
    <property type="entry name" value="DNA 3'-5' HELICASE"/>
    <property type="match status" value="1"/>
</dbReference>
<keyword evidence="2 5" id="KW-0378">Hydrolase</keyword>
<keyword evidence="3 5" id="KW-0347">Helicase</keyword>
<evidence type="ECO:0000313" key="8">
    <source>
        <dbReference type="Proteomes" id="UP000071778"/>
    </source>
</evidence>
<keyword evidence="1 5" id="KW-0547">Nucleotide-binding</keyword>
<dbReference type="OrthoDB" id="384988at2"/>
<evidence type="ECO:0000256" key="3">
    <source>
        <dbReference type="ARBA" id="ARBA00022806"/>
    </source>
</evidence>
<accession>A0A127PWC4</accession>
<feature type="domain" description="UvrD-like helicase ATP-binding" evidence="6">
    <location>
        <begin position="16"/>
        <end position="288"/>
    </location>
</feature>
<dbReference type="RefSeq" id="WP_061534890.1">
    <property type="nucleotide sequence ID" value="NZ_CP013233.1"/>
</dbReference>
<dbReference type="GO" id="GO:0003677">
    <property type="term" value="F:DNA binding"/>
    <property type="evidence" value="ECO:0007669"/>
    <property type="project" value="InterPro"/>
</dbReference>
<dbReference type="InterPro" id="IPR027417">
    <property type="entry name" value="P-loop_NTPase"/>
</dbReference>
<dbReference type="InterPro" id="IPR000212">
    <property type="entry name" value="DNA_helicase_UvrD/REP"/>
</dbReference>
<dbReference type="PROSITE" id="PS51198">
    <property type="entry name" value="UVRD_HELICASE_ATP_BIND"/>
    <property type="match status" value="1"/>
</dbReference>
<evidence type="ECO:0000256" key="5">
    <source>
        <dbReference type="PROSITE-ProRule" id="PRU00560"/>
    </source>
</evidence>
<dbReference type="AlphaFoldDB" id="A0A127PWC4"/>
<keyword evidence="8" id="KW-1185">Reference proteome</keyword>
<evidence type="ECO:0000256" key="2">
    <source>
        <dbReference type="ARBA" id="ARBA00022801"/>
    </source>
</evidence>
<dbReference type="GO" id="GO:0000725">
    <property type="term" value="P:recombinational repair"/>
    <property type="evidence" value="ECO:0007669"/>
    <property type="project" value="TreeGrafter"/>
</dbReference>
<dbReference type="Proteomes" id="UP000071778">
    <property type="component" value="Chromosome"/>
</dbReference>
<name>A0A127PWC4_9BURK</name>
<evidence type="ECO:0000259" key="6">
    <source>
        <dbReference type="PROSITE" id="PS51198"/>
    </source>
</evidence>
<protein>
    <submittedName>
        <fullName evidence="7">UvrD/REP helicase N-terminal domain protein</fullName>
    </submittedName>
</protein>
<keyword evidence="4 5" id="KW-0067">ATP-binding</keyword>
<evidence type="ECO:0000256" key="4">
    <source>
        <dbReference type="ARBA" id="ARBA00022840"/>
    </source>
</evidence>
<evidence type="ECO:0000256" key="1">
    <source>
        <dbReference type="ARBA" id="ARBA00022741"/>
    </source>
</evidence>
<dbReference type="EMBL" id="CP013235">
    <property type="protein sequence ID" value="AMP12027.1"/>
    <property type="molecule type" value="Genomic_DNA"/>
</dbReference>
<proteinExistence type="predicted"/>
<reference evidence="7 8" key="1">
    <citation type="submission" date="2015-11" db="EMBL/GenBank/DDBJ databases">
        <title>Exploring the genomic traits of fungus-feeding bacterial genus Collimonas.</title>
        <authorList>
            <person name="Song C."/>
            <person name="Schmidt R."/>
            <person name="de Jager V."/>
            <person name="Krzyzanowska D."/>
            <person name="Jongedijk E."/>
            <person name="Cankar K."/>
            <person name="Beekwilder J."/>
            <person name="van Veen A."/>
            <person name="de Boer W."/>
            <person name="van Veen J.A."/>
            <person name="Garbeva P."/>
        </authorList>
    </citation>
    <scope>NUCLEOTIDE SEQUENCE [LARGE SCALE GENOMIC DNA]</scope>
    <source>
        <strain evidence="7 8">Ter282</strain>
    </source>
</reference>
<dbReference type="Gene3D" id="3.40.50.300">
    <property type="entry name" value="P-loop containing nucleotide triphosphate hydrolases"/>
    <property type="match status" value="2"/>
</dbReference>
<dbReference type="PATRIC" id="fig|279058.17.peg.4707"/>
<dbReference type="GO" id="GO:0005524">
    <property type="term" value="F:ATP binding"/>
    <property type="evidence" value="ECO:0007669"/>
    <property type="project" value="UniProtKB-UniRule"/>
</dbReference>
<sequence>MTAAPLAASNTDLDDHVDNEIAEYINLDKPRSFFLFAGAGSGKTRSLVKALSHIRSTHGRQLVFRGQRVGVITYTNAACDEITRRIDFDPLFYVATIHRFAWELIQDFSYDIREWLRTKLAADIVELQKAEAKGRAGTQASITRLAQIDSKTRRRLQLDTIKSFVYSPTGENREANSLNHSEVIELCADFLLSKPLMQWILVGRFPFLLIDESQDTNKRLVDAFFATAVKHPERFALGLVGDVMQRIYADGKEKIEQGLPESWARPSKKLNHRCPKRIVRLINQIRSAVDDHDQESRSDAIEGFVRLFIRPANTQNRQAVESAIRAQMADITDDEQWRSLDDCKILTLEHHMAATRLGFEGILEPLLAVEAWRTSLLDGSLPATRFFTQNILPLIEAEQRRDKFAVARIVRSRSPLLTVEALKDSPDPGALLRRAQDAVTALMSLWKNGLPTCGQILDSVAASGLFTLPEVLKAIVALRSSQGNPQTDEAEKADPVTEETTALLGFLDAPFEQVGTYNTYVSGQASFDTHQGVKGLEFDRVMVLMDDAETRGFMFNYEKLFGAKAPSSTDIKNAQEGKETGLDRTRRLFYVTCSRAEKSLALVVYTENPAAMKAHVLARSWFAEDEIDDES</sequence>
<feature type="binding site" evidence="5">
    <location>
        <begin position="37"/>
        <end position="44"/>
    </location>
    <ligand>
        <name>ATP</name>
        <dbReference type="ChEBI" id="CHEBI:30616"/>
    </ligand>
</feature>
<dbReference type="Pfam" id="PF13245">
    <property type="entry name" value="AAA_19"/>
    <property type="match status" value="1"/>
</dbReference>
<dbReference type="PANTHER" id="PTHR11070">
    <property type="entry name" value="UVRD / RECB / PCRA DNA HELICASE FAMILY MEMBER"/>
    <property type="match status" value="1"/>
</dbReference>
<dbReference type="InterPro" id="IPR014016">
    <property type="entry name" value="UvrD-like_ATP-bd"/>
</dbReference>
<dbReference type="GO" id="GO:0005829">
    <property type="term" value="C:cytosol"/>
    <property type="evidence" value="ECO:0007669"/>
    <property type="project" value="TreeGrafter"/>
</dbReference>